<dbReference type="KEGG" id="ndp:E2C04_06860"/>
<evidence type="ECO:0000313" key="2">
    <source>
        <dbReference type="EMBL" id="QCC77004.1"/>
    </source>
</evidence>
<dbReference type="PANTHER" id="PTHR34387">
    <property type="entry name" value="SLR1258 PROTEIN"/>
    <property type="match status" value="1"/>
</dbReference>
<dbReference type="Proteomes" id="UP000297025">
    <property type="component" value="Chromosome"/>
</dbReference>
<dbReference type="AlphaFoldDB" id="A0A4P7UBC3"/>
<evidence type="ECO:0000313" key="4">
    <source>
        <dbReference type="Proteomes" id="UP000630594"/>
    </source>
</evidence>
<reference evidence="1" key="2">
    <citation type="journal article" date="2014" name="Int. J. Syst. Evol. Microbiol.">
        <title>Complete genome of a new Firmicutes species belonging to the dominant human colonic microbiota ('Ruminococcus bicirculans') reveals two chromosomes and a selective capacity to utilize plant glucans.</title>
        <authorList>
            <consortium name="NISC Comparative Sequencing Program"/>
            <person name="Wegmann U."/>
            <person name="Louis P."/>
            <person name="Goesmann A."/>
            <person name="Henrissat B."/>
            <person name="Duncan S.H."/>
            <person name="Flint H.J."/>
        </authorList>
    </citation>
    <scope>NUCLEOTIDE SEQUENCE</scope>
    <source>
        <strain evidence="1">CCM 7403</strain>
    </source>
</reference>
<name>A0A4P7UBC3_9ACTN</name>
<dbReference type="RefSeq" id="WP_135832050.1">
    <property type="nucleotide sequence ID" value="NZ_BMCK01000002.1"/>
</dbReference>
<reference evidence="2" key="4">
    <citation type="submission" date="2019-03" db="EMBL/GenBank/DDBJ databases">
        <authorList>
            <person name="Huang Y."/>
        </authorList>
    </citation>
    <scope>NUCLEOTIDE SEQUENCE</scope>
    <source>
        <strain evidence="2">JCM 16608</strain>
    </source>
</reference>
<proteinExistence type="predicted"/>
<dbReference type="Proteomes" id="UP000630594">
    <property type="component" value="Unassembled WGS sequence"/>
</dbReference>
<dbReference type="EMBL" id="BMCK01000002">
    <property type="protein sequence ID" value="GGD18580.1"/>
    <property type="molecule type" value="Genomic_DNA"/>
</dbReference>
<dbReference type="PANTHER" id="PTHR34387:SF1">
    <property type="entry name" value="PERIPLASMIC IMMUNOGENIC PROTEIN"/>
    <property type="match status" value="1"/>
</dbReference>
<dbReference type="OrthoDB" id="3787096at2"/>
<dbReference type="InterPro" id="IPR052022">
    <property type="entry name" value="26kDa_periplasmic_antigen"/>
</dbReference>
<gene>
    <name evidence="2" type="ORF">E2C04_06860</name>
    <name evidence="1" type="ORF">GCM10007231_17130</name>
</gene>
<organism evidence="2 3">
    <name type="scientific">Nocardioides daphniae</name>
    <dbReference type="NCBI Taxonomy" id="402297"/>
    <lineage>
        <taxon>Bacteria</taxon>
        <taxon>Bacillati</taxon>
        <taxon>Actinomycetota</taxon>
        <taxon>Actinomycetes</taxon>
        <taxon>Propionibacteriales</taxon>
        <taxon>Nocardioidaceae</taxon>
        <taxon>Nocardioides</taxon>
    </lineage>
</organism>
<evidence type="ECO:0000313" key="1">
    <source>
        <dbReference type="EMBL" id="GGD18580.1"/>
    </source>
</evidence>
<sequence>MQRTVTVTGIGAASAVPDRAVVRVAVSHRAAGVAEAVAGLDPAGRAVSEVVRAHTEPGQVATTGVQVWPHHDQQGRPDGFEASHQTRIVCDDLASASALLSALAERVGDALRVDAVALEVGDPSEAVARARELAFADARARAEHLAGLGGAALGDLVAIQEGQAGPGQEGAQYARAAAQVSLEPGEQEVRVQVSGTWQLV</sequence>
<reference evidence="2 3" key="1">
    <citation type="journal article" date="2008" name="Int. J. Syst. Evol. Microbiol.">
        <title>Nocardioides daphniae sp. nov., isolated from Daphnia cucullata (Crustacea: Cladocera).</title>
        <authorList>
            <person name="Toth E.M."/>
            <person name="Keki Z."/>
            <person name="Homonnay Z.G."/>
            <person name="Borsodi A.K."/>
            <person name="Marialigeti K."/>
            <person name="Schumann P."/>
        </authorList>
    </citation>
    <scope>NUCLEOTIDE SEQUENCE [LARGE SCALE GENOMIC DNA]</scope>
    <source>
        <strain evidence="2 3">JCM 16608</strain>
    </source>
</reference>
<protein>
    <submittedName>
        <fullName evidence="2">DUF541 domain-containing protein</fullName>
    </submittedName>
</protein>
<accession>A0A4P7UBC3</accession>
<dbReference type="Gene3D" id="3.30.70.2970">
    <property type="entry name" value="Protein of unknown function (DUF541), domain 2"/>
    <property type="match status" value="1"/>
</dbReference>
<dbReference type="Pfam" id="PF04402">
    <property type="entry name" value="SIMPL"/>
    <property type="match status" value="1"/>
</dbReference>
<evidence type="ECO:0000313" key="3">
    <source>
        <dbReference type="Proteomes" id="UP000297025"/>
    </source>
</evidence>
<dbReference type="EMBL" id="CP038462">
    <property type="protein sequence ID" value="QCC77004.1"/>
    <property type="molecule type" value="Genomic_DNA"/>
</dbReference>
<dbReference type="Gene3D" id="3.30.110.170">
    <property type="entry name" value="Protein of unknown function (DUF541), domain 1"/>
    <property type="match status" value="1"/>
</dbReference>
<dbReference type="InterPro" id="IPR007497">
    <property type="entry name" value="SIMPL/DUF541"/>
</dbReference>
<keyword evidence="4" id="KW-1185">Reference proteome</keyword>
<reference evidence="4" key="3">
    <citation type="journal article" date="2019" name="Int. J. Syst. Evol. Microbiol.">
        <title>The Global Catalogue of Microorganisms (GCM) 10K type strain sequencing project: providing services to taxonomists for standard genome sequencing and annotation.</title>
        <authorList>
            <consortium name="The Broad Institute Genomics Platform"/>
            <consortium name="The Broad Institute Genome Sequencing Center for Infectious Disease"/>
            <person name="Wu L."/>
            <person name="Ma J."/>
        </authorList>
    </citation>
    <scope>NUCLEOTIDE SEQUENCE [LARGE SCALE GENOMIC DNA]</scope>
    <source>
        <strain evidence="4">CCM 7403</strain>
    </source>
</reference>
<dbReference type="GO" id="GO:0006974">
    <property type="term" value="P:DNA damage response"/>
    <property type="evidence" value="ECO:0007669"/>
    <property type="project" value="TreeGrafter"/>
</dbReference>
<reference evidence="1" key="5">
    <citation type="submission" date="2024-05" db="EMBL/GenBank/DDBJ databases">
        <authorList>
            <person name="Sun Q."/>
            <person name="Sedlacek I."/>
        </authorList>
    </citation>
    <scope>NUCLEOTIDE SEQUENCE</scope>
    <source>
        <strain evidence="1">CCM 7403</strain>
    </source>
</reference>